<dbReference type="InterPro" id="IPR012000">
    <property type="entry name" value="Thiamin_PyroP_enz_cen_dom"/>
</dbReference>
<dbReference type="PANTHER" id="PTHR18968">
    <property type="entry name" value="THIAMINE PYROPHOSPHATE ENZYMES"/>
    <property type="match status" value="1"/>
</dbReference>
<comment type="similarity">
    <text evidence="2">Belongs to the TPP enzyme family.</text>
</comment>
<dbReference type="CDD" id="cd00568">
    <property type="entry name" value="TPP_enzymes"/>
    <property type="match status" value="1"/>
</dbReference>
<proteinExistence type="inferred from homology"/>
<dbReference type="SUPFAM" id="SSF52518">
    <property type="entry name" value="Thiamin diphosphate-binding fold (THDP-binding)"/>
    <property type="match status" value="2"/>
</dbReference>
<sequence>MAQVVYSTRLAQLCAATGVETVFIPKQLWNSQLTDAFGDAEGNIATIDGVTEIHYKVVNTGTADGAVMAAAGYRQAGGPPAAVVLDASQDFLSTLETIGQAARDKLSMVVIVVEPDEKFNGVHANWAGLLTGVGAVAVPAGDAENISQAMVDVIEGLNKQLPSVLLVDPENLNTEITDEAEPEFAAPRTGAVPQTSQVVRAAKSLAQARWPLIIAGRGARHAKSAMVELANTTGALLATSAGAHGLFEDQPYNIGLMGKIATPSTAELARGADVIVSFGCALDDWTTREGKLIDPNAVLIQVDTSPWAVGRFLPVSQSLIADAQAVATVLDLEVSKLLSEPKVGYRTEQTRKRLETKYWNSRPIPEHQLREDTVDPRAFLARLEEVLPRQRTVVVDQSAQAGYATNYLRVLDHEGYVFFPSGAVVAGMGASIAREDRMITVVTHESGLMDSLADFRTAVSNLQRGALVVFQQEAPVVEMARYYGLPVHEITSLDQLHEGLFESGVVVLAVQQH</sequence>
<dbReference type="InterPro" id="IPR012001">
    <property type="entry name" value="Thiamin_PyroP_enz_TPP-bd_dom"/>
</dbReference>
<evidence type="ECO:0000313" key="6">
    <source>
        <dbReference type="Proteomes" id="UP001183794"/>
    </source>
</evidence>
<dbReference type="InterPro" id="IPR045229">
    <property type="entry name" value="TPP_enz"/>
</dbReference>
<dbReference type="SUPFAM" id="SSF52467">
    <property type="entry name" value="DHS-like NAD/FAD-binding domain"/>
    <property type="match status" value="1"/>
</dbReference>
<feature type="domain" description="Thiamine pyrophosphate enzyme central" evidence="3">
    <location>
        <begin position="200"/>
        <end position="328"/>
    </location>
</feature>
<dbReference type="RefSeq" id="WP_310174435.1">
    <property type="nucleotide sequence ID" value="NZ_BAABHE010000002.1"/>
</dbReference>
<evidence type="ECO:0000259" key="4">
    <source>
        <dbReference type="Pfam" id="PF02776"/>
    </source>
</evidence>
<keyword evidence="6" id="KW-1185">Reference proteome</keyword>
<accession>A0ABU2B2H9</accession>
<gene>
    <name evidence="5" type="ORF">J2S62_002070</name>
</gene>
<evidence type="ECO:0000313" key="5">
    <source>
        <dbReference type="EMBL" id="MDR7347813.1"/>
    </source>
</evidence>
<dbReference type="Gene3D" id="3.40.50.970">
    <property type="match status" value="2"/>
</dbReference>
<evidence type="ECO:0000259" key="3">
    <source>
        <dbReference type="Pfam" id="PF00205"/>
    </source>
</evidence>
<evidence type="ECO:0000256" key="1">
    <source>
        <dbReference type="ARBA" id="ARBA00001964"/>
    </source>
</evidence>
<dbReference type="Gene3D" id="3.40.50.1220">
    <property type="entry name" value="TPP-binding domain"/>
    <property type="match status" value="1"/>
</dbReference>
<dbReference type="Pfam" id="PF02776">
    <property type="entry name" value="TPP_enzyme_N"/>
    <property type="match status" value="1"/>
</dbReference>
<dbReference type="Pfam" id="PF00205">
    <property type="entry name" value="TPP_enzyme_M"/>
    <property type="match status" value="1"/>
</dbReference>
<comment type="cofactor">
    <cofactor evidence="1">
        <name>thiamine diphosphate</name>
        <dbReference type="ChEBI" id="CHEBI:58937"/>
    </cofactor>
</comment>
<dbReference type="InterPro" id="IPR029061">
    <property type="entry name" value="THDP-binding"/>
</dbReference>
<dbReference type="Proteomes" id="UP001183794">
    <property type="component" value="Unassembled WGS sequence"/>
</dbReference>
<protein>
    <submittedName>
        <fullName evidence="5">Thiamine pyrophosphate-dependent acetolactate synthase large subunit-like protein</fullName>
    </submittedName>
</protein>
<comment type="caution">
    <text evidence="5">The sequence shown here is derived from an EMBL/GenBank/DDBJ whole genome shotgun (WGS) entry which is preliminary data.</text>
</comment>
<evidence type="ECO:0000256" key="2">
    <source>
        <dbReference type="ARBA" id="ARBA00007812"/>
    </source>
</evidence>
<name>A0ABU2B2H9_9MICC</name>
<dbReference type="EMBL" id="JAVDYJ010000001">
    <property type="protein sequence ID" value="MDR7347813.1"/>
    <property type="molecule type" value="Genomic_DNA"/>
</dbReference>
<dbReference type="PANTHER" id="PTHR18968:SF166">
    <property type="entry name" value="2-HYDROXYACYL-COA LYASE 2"/>
    <property type="match status" value="1"/>
</dbReference>
<dbReference type="InterPro" id="IPR029035">
    <property type="entry name" value="DHS-like_NAD/FAD-binding_dom"/>
</dbReference>
<feature type="domain" description="Thiamine pyrophosphate enzyme N-terminal TPP-binding" evidence="4">
    <location>
        <begin position="8"/>
        <end position="123"/>
    </location>
</feature>
<reference evidence="5 6" key="1">
    <citation type="submission" date="2023-07" db="EMBL/GenBank/DDBJ databases">
        <title>Sequencing the genomes of 1000 actinobacteria strains.</title>
        <authorList>
            <person name="Klenk H.-P."/>
        </authorList>
    </citation>
    <scope>NUCLEOTIDE SEQUENCE [LARGE SCALE GENOMIC DNA]</scope>
    <source>
        <strain evidence="5 6">DSM 22966</strain>
    </source>
</reference>
<organism evidence="5 6">
    <name type="scientific">Enteractinococcus fodinae</name>
    <dbReference type="NCBI Taxonomy" id="684663"/>
    <lineage>
        <taxon>Bacteria</taxon>
        <taxon>Bacillati</taxon>
        <taxon>Actinomycetota</taxon>
        <taxon>Actinomycetes</taxon>
        <taxon>Micrococcales</taxon>
        <taxon>Micrococcaceae</taxon>
    </lineage>
</organism>